<evidence type="ECO:0000256" key="1">
    <source>
        <dbReference type="SAM" id="MobiDB-lite"/>
    </source>
</evidence>
<organism evidence="2">
    <name type="scientific">marine metagenome</name>
    <dbReference type="NCBI Taxonomy" id="408172"/>
    <lineage>
        <taxon>unclassified sequences</taxon>
        <taxon>metagenomes</taxon>
        <taxon>ecological metagenomes</taxon>
    </lineage>
</organism>
<evidence type="ECO:0000313" key="2">
    <source>
        <dbReference type="EMBL" id="SVB07277.1"/>
    </source>
</evidence>
<name>A0A382B228_9ZZZZ</name>
<sequence>MLASDSSHQNAVMSKTETESKPKRRWCQYSLRSFPVAKSGFPAVLRAGSGCSSDADSFPDIVPQYLRKRRVTIEQWI</sequence>
<reference evidence="2" key="1">
    <citation type="submission" date="2018-05" db="EMBL/GenBank/DDBJ databases">
        <authorList>
            <person name="Lanie J.A."/>
            <person name="Ng W.-L."/>
            <person name="Kazmierczak K.M."/>
            <person name="Andrzejewski T.M."/>
            <person name="Davidsen T.M."/>
            <person name="Wayne K.J."/>
            <person name="Tettelin H."/>
            <person name="Glass J.I."/>
            <person name="Rusch D."/>
            <person name="Podicherti R."/>
            <person name="Tsui H.-C.T."/>
            <person name="Winkler M.E."/>
        </authorList>
    </citation>
    <scope>NUCLEOTIDE SEQUENCE</scope>
</reference>
<dbReference type="AlphaFoldDB" id="A0A382B228"/>
<dbReference type="EMBL" id="UINC01027660">
    <property type="protein sequence ID" value="SVB07277.1"/>
    <property type="molecule type" value="Genomic_DNA"/>
</dbReference>
<proteinExistence type="predicted"/>
<protein>
    <submittedName>
        <fullName evidence="2">Uncharacterized protein</fullName>
    </submittedName>
</protein>
<feature type="region of interest" description="Disordered" evidence="1">
    <location>
        <begin position="1"/>
        <end position="21"/>
    </location>
</feature>
<gene>
    <name evidence="2" type="ORF">METZ01_LOCUS160131</name>
</gene>
<accession>A0A382B228</accession>
<feature type="compositionally biased region" description="Polar residues" evidence="1">
    <location>
        <begin position="1"/>
        <end position="15"/>
    </location>
</feature>